<dbReference type="InterPro" id="IPR036822">
    <property type="entry name" value="CutC-like_dom_sf"/>
</dbReference>
<dbReference type="Pfam" id="PF03932">
    <property type="entry name" value="CutC"/>
    <property type="match status" value="1"/>
</dbReference>
<evidence type="ECO:0000256" key="1">
    <source>
        <dbReference type="ARBA" id="ARBA00007768"/>
    </source>
</evidence>
<dbReference type="STRING" id="2138.SMSRO_v1c16980"/>
<dbReference type="SUPFAM" id="SSF110395">
    <property type="entry name" value="CutC-like"/>
    <property type="match status" value="1"/>
</dbReference>
<evidence type="ECO:0000313" key="3">
    <source>
        <dbReference type="EMBL" id="PQM31991.1"/>
    </source>
</evidence>
<comment type="similarity">
    <text evidence="1">Belongs to the CutC family.</text>
</comment>
<dbReference type="GO" id="GO:0005507">
    <property type="term" value="F:copper ion binding"/>
    <property type="evidence" value="ECO:0007669"/>
    <property type="project" value="TreeGrafter"/>
</dbReference>
<accession>A0A2P6FEV1</accession>
<reference evidence="3 4" key="1">
    <citation type="journal article" date="2015" name="MBio">
        <title>Genome sequence of the Drosophila melanogaster male-killing Spiroplasma strain MSRO endosymbiont.</title>
        <authorList>
            <person name="Paredes J.C."/>
            <person name="Herren J.K."/>
            <person name="Schupfer F."/>
            <person name="Marin R."/>
            <person name="Claverol S."/>
            <person name="Kuo C.H."/>
            <person name="Lemaitre B."/>
            <person name="Beven L."/>
        </authorList>
    </citation>
    <scope>NUCLEOTIDE SEQUENCE [LARGE SCALE GENOMIC DNA]</scope>
    <source>
        <strain evidence="3 4">MSRO</strain>
    </source>
</reference>
<dbReference type="InterPro" id="IPR005627">
    <property type="entry name" value="CutC-like"/>
</dbReference>
<dbReference type="PANTHER" id="PTHR12598">
    <property type="entry name" value="COPPER HOMEOSTASIS PROTEIN CUTC"/>
    <property type="match status" value="1"/>
</dbReference>
<dbReference type="Gene3D" id="3.20.20.380">
    <property type="entry name" value="Copper homeostasis (CutC) domain"/>
    <property type="match status" value="1"/>
</dbReference>
<proteinExistence type="inferred from homology"/>
<keyword evidence="4" id="KW-1185">Reference proteome</keyword>
<evidence type="ECO:0000313" key="4">
    <source>
        <dbReference type="Proteomes" id="UP000031565"/>
    </source>
</evidence>
<evidence type="ECO:0000256" key="2">
    <source>
        <dbReference type="ARBA" id="ARBA00019014"/>
    </source>
</evidence>
<dbReference type="PANTHER" id="PTHR12598:SF0">
    <property type="entry name" value="COPPER HOMEOSTASIS PROTEIN CUTC HOMOLOG"/>
    <property type="match status" value="1"/>
</dbReference>
<dbReference type="Proteomes" id="UP000031565">
    <property type="component" value="Unassembled WGS sequence"/>
</dbReference>
<organism evidence="3 4">
    <name type="scientific">Spiroplasma poulsonii</name>
    <dbReference type="NCBI Taxonomy" id="2138"/>
    <lineage>
        <taxon>Bacteria</taxon>
        <taxon>Bacillati</taxon>
        <taxon>Mycoplasmatota</taxon>
        <taxon>Mollicutes</taxon>
        <taxon>Entomoplasmatales</taxon>
        <taxon>Spiroplasmataceae</taxon>
        <taxon>Spiroplasma</taxon>
    </lineage>
</organism>
<dbReference type="AlphaFoldDB" id="A0A2P6FEV1"/>
<dbReference type="EMBL" id="JTLV02000001">
    <property type="protein sequence ID" value="PQM31991.1"/>
    <property type="molecule type" value="Genomic_DNA"/>
</dbReference>
<dbReference type="OrthoDB" id="9815677at2"/>
<comment type="caution">
    <text evidence="3">The sequence shown here is derived from an EMBL/GenBank/DDBJ whole genome shotgun (WGS) entry which is preliminary data.</text>
</comment>
<name>A0A2P6FEV1_9MOLU</name>
<gene>
    <name evidence="3" type="primary">cutC</name>
    <name evidence="3" type="ORF">SMSRO_SF018650</name>
</gene>
<dbReference type="RefSeq" id="WP_040093908.1">
    <property type="nucleotide sequence ID" value="NZ_CM020866.1"/>
</dbReference>
<protein>
    <recommendedName>
        <fullName evidence="2">Copper homeostasis protein cutC homolog</fullName>
    </recommendedName>
</protein>
<sequence length="217" mass="24189">MFIEIIATNYHDCQIIAQAGNISRIELCADLNRGGLTPPYDVIKESAAGIKIPIRVIVRHRDTDFYCPDDEYQQIKKDIAYIKTTKAEGIVVGILKPDYQIDLVRMQELVTLAYQLAVTFHRAFDLIPDKIAAVQQLAQLEVKTILTKGGAAPIMENLAMLQALRNYGVQIQGGSGINLTNYETISQYCDAVHLGSAVHEDGTWETKINLSKLQQLQ</sequence>